<organism evidence="2 3">
    <name type="scientific">Rhypophila decipiens</name>
    <dbReference type="NCBI Taxonomy" id="261697"/>
    <lineage>
        <taxon>Eukaryota</taxon>
        <taxon>Fungi</taxon>
        <taxon>Dikarya</taxon>
        <taxon>Ascomycota</taxon>
        <taxon>Pezizomycotina</taxon>
        <taxon>Sordariomycetes</taxon>
        <taxon>Sordariomycetidae</taxon>
        <taxon>Sordariales</taxon>
        <taxon>Naviculisporaceae</taxon>
        <taxon>Rhypophila</taxon>
    </lineage>
</organism>
<dbReference type="Proteomes" id="UP001301769">
    <property type="component" value="Unassembled WGS sequence"/>
</dbReference>
<dbReference type="EMBL" id="MU858348">
    <property type="protein sequence ID" value="KAK4206821.1"/>
    <property type="molecule type" value="Genomic_DNA"/>
</dbReference>
<keyword evidence="3" id="KW-1185">Reference proteome</keyword>
<protein>
    <submittedName>
        <fullName evidence="2">Uncharacterized protein</fullName>
    </submittedName>
</protein>
<reference evidence="2" key="2">
    <citation type="submission" date="2023-05" db="EMBL/GenBank/DDBJ databases">
        <authorList>
            <consortium name="Lawrence Berkeley National Laboratory"/>
            <person name="Steindorff A."/>
            <person name="Hensen N."/>
            <person name="Bonometti L."/>
            <person name="Westerberg I."/>
            <person name="Brannstrom I.O."/>
            <person name="Guillou S."/>
            <person name="Cros-Aarteil S."/>
            <person name="Calhoun S."/>
            <person name="Haridas S."/>
            <person name="Kuo A."/>
            <person name="Mondo S."/>
            <person name="Pangilinan J."/>
            <person name="Riley R."/>
            <person name="Labutti K."/>
            <person name="Andreopoulos B."/>
            <person name="Lipzen A."/>
            <person name="Chen C."/>
            <person name="Yanf M."/>
            <person name="Daum C."/>
            <person name="Ng V."/>
            <person name="Clum A."/>
            <person name="Ohm R."/>
            <person name="Martin F."/>
            <person name="Silar P."/>
            <person name="Natvig D."/>
            <person name="Lalanne C."/>
            <person name="Gautier V."/>
            <person name="Ament-Velasquez S.L."/>
            <person name="Kruys A."/>
            <person name="Hutchinson M.I."/>
            <person name="Powell A.J."/>
            <person name="Barry K."/>
            <person name="Miller A.N."/>
            <person name="Grigoriev I.V."/>
            <person name="Debuchy R."/>
            <person name="Gladieux P."/>
            <person name="Thoren M.H."/>
            <person name="Johannesson H."/>
        </authorList>
    </citation>
    <scope>NUCLEOTIDE SEQUENCE</scope>
    <source>
        <strain evidence="2">PSN293</strain>
    </source>
</reference>
<proteinExistence type="predicted"/>
<feature type="region of interest" description="Disordered" evidence="1">
    <location>
        <begin position="1"/>
        <end position="28"/>
    </location>
</feature>
<name>A0AAN6XW74_9PEZI</name>
<evidence type="ECO:0000313" key="2">
    <source>
        <dbReference type="EMBL" id="KAK4206821.1"/>
    </source>
</evidence>
<evidence type="ECO:0000313" key="3">
    <source>
        <dbReference type="Proteomes" id="UP001301769"/>
    </source>
</evidence>
<evidence type="ECO:0000256" key="1">
    <source>
        <dbReference type="SAM" id="MobiDB-lite"/>
    </source>
</evidence>
<comment type="caution">
    <text evidence="2">The sequence shown here is derived from an EMBL/GenBank/DDBJ whole genome shotgun (WGS) entry which is preliminary data.</text>
</comment>
<gene>
    <name evidence="2" type="ORF">QBC37DRAFT_356340</name>
</gene>
<reference evidence="2" key="1">
    <citation type="journal article" date="2023" name="Mol. Phylogenet. Evol.">
        <title>Genome-scale phylogeny and comparative genomics of the fungal order Sordariales.</title>
        <authorList>
            <person name="Hensen N."/>
            <person name="Bonometti L."/>
            <person name="Westerberg I."/>
            <person name="Brannstrom I.O."/>
            <person name="Guillou S."/>
            <person name="Cros-Aarteil S."/>
            <person name="Calhoun S."/>
            <person name="Haridas S."/>
            <person name="Kuo A."/>
            <person name="Mondo S."/>
            <person name="Pangilinan J."/>
            <person name="Riley R."/>
            <person name="LaButti K."/>
            <person name="Andreopoulos B."/>
            <person name="Lipzen A."/>
            <person name="Chen C."/>
            <person name="Yan M."/>
            <person name="Daum C."/>
            <person name="Ng V."/>
            <person name="Clum A."/>
            <person name="Steindorff A."/>
            <person name="Ohm R.A."/>
            <person name="Martin F."/>
            <person name="Silar P."/>
            <person name="Natvig D.O."/>
            <person name="Lalanne C."/>
            <person name="Gautier V."/>
            <person name="Ament-Velasquez S.L."/>
            <person name="Kruys A."/>
            <person name="Hutchinson M.I."/>
            <person name="Powell A.J."/>
            <person name="Barry K."/>
            <person name="Miller A.N."/>
            <person name="Grigoriev I.V."/>
            <person name="Debuchy R."/>
            <person name="Gladieux P."/>
            <person name="Hiltunen Thoren M."/>
            <person name="Johannesson H."/>
        </authorList>
    </citation>
    <scope>NUCLEOTIDE SEQUENCE</scope>
    <source>
        <strain evidence="2">PSN293</strain>
    </source>
</reference>
<sequence length="110" mass="11907">MANSPPKTDHDDVGTQLKVDSSQDQQDHDALELEFADDGEGPMVRAYGSQTAKFMLGDKVFLSAGRSREGPFLIEAFVDGNYRLCSEAGATAKNGELFSEGDLVLYNPFG</sequence>
<dbReference type="AlphaFoldDB" id="A0AAN6XW74"/>
<accession>A0AAN6XW74</accession>